<dbReference type="GO" id="GO:0016020">
    <property type="term" value="C:membrane"/>
    <property type="evidence" value="ECO:0007669"/>
    <property type="project" value="InterPro"/>
</dbReference>
<reference evidence="6" key="1">
    <citation type="submission" date="2021-02" db="EMBL/GenBank/DDBJ databases">
        <authorList>
            <person name="Nowell W R."/>
        </authorList>
    </citation>
    <scope>NUCLEOTIDE SEQUENCE</scope>
</reference>
<evidence type="ECO:0000259" key="4">
    <source>
        <dbReference type="PROSITE" id="PS50060"/>
    </source>
</evidence>
<dbReference type="EMBL" id="CAJOAZ010002223">
    <property type="protein sequence ID" value="CAF3907404.1"/>
    <property type="molecule type" value="Genomic_DNA"/>
</dbReference>
<evidence type="ECO:0000256" key="3">
    <source>
        <dbReference type="SAM" id="SignalP"/>
    </source>
</evidence>
<organism evidence="6 7">
    <name type="scientific">Adineta steineri</name>
    <dbReference type="NCBI Taxonomy" id="433720"/>
    <lineage>
        <taxon>Eukaryota</taxon>
        <taxon>Metazoa</taxon>
        <taxon>Spiralia</taxon>
        <taxon>Gnathifera</taxon>
        <taxon>Rotifera</taxon>
        <taxon>Eurotatoria</taxon>
        <taxon>Bdelloidea</taxon>
        <taxon>Adinetida</taxon>
        <taxon>Adinetidae</taxon>
        <taxon>Adineta</taxon>
    </lineage>
</organism>
<accession>A0A819HXP4</accession>
<feature type="transmembrane region" description="Helical" evidence="2">
    <location>
        <begin position="376"/>
        <end position="399"/>
    </location>
</feature>
<gene>
    <name evidence="5" type="ORF">JYZ213_LOCUS23129</name>
    <name evidence="6" type="ORF">OXD698_LOCUS24285</name>
</gene>
<evidence type="ECO:0000313" key="5">
    <source>
        <dbReference type="EMBL" id="CAF1133099.1"/>
    </source>
</evidence>
<keyword evidence="3" id="KW-0732">Signal</keyword>
<sequence>MSLFLISIIILIVTVNQISSNELFYQCTLDKNDLCRLNSFDGGKEMIIDSRYNLSISSKPNQPLSDVSSILKPTKNGSKCQIPYKNELISDDDLYFCSNSLNEMTCLTINGYHDQCQQGKYHLLLLENVEQREFISPNIINASEDVTCLTFYYYLTKENVVLLLTDYINEQGQRKLIAGFTDVSINGWNLARAEFKPNSTSYRIIFRIFRADMTILSEPFYVAFDQISLTKGICGTTLPPFQDLEDNETFSSAEMIDETTSNLTTIDETISTDPSSITTEIFNPITSTSYLHSSSITTTTTTTTNKYSSEYIETATNETDTIGEVTSSNETFSITYSFTQQTTNDQFINNRTTSTQYPDITTTTEKSPFQYSLGTILGLSIGLGIPAALGIILTVIFIIKLIKKRSSKVIPTNNIPLKKHHREHRQHRQHREHRHHRHGKKTKKKRDELF</sequence>
<keyword evidence="2" id="KW-0472">Membrane</keyword>
<evidence type="ECO:0000256" key="1">
    <source>
        <dbReference type="SAM" id="MobiDB-lite"/>
    </source>
</evidence>
<dbReference type="Proteomes" id="UP000663845">
    <property type="component" value="Unassembled WGS sequence"/>
</dbReference>
<evidence type="ECO:0000313" key="6">
    <source>
        <dbReference type="EMBL" id="CAF3907404.1"/>
    </source>
</evidence>
<name>A0A819HXP4_9BILA</name>
<feature type="domain" description="MAM" evidence="4">
    <location>
        <begin position="130"/>
        <end position="236"/>
    </location>
</feature>
<feature type="compositionally biased region" description="Basic residues" evidence="1">
    <location>
        <begin position="417"/>
        <end position="444"/>
    </location>
</feature>
<keyword evidence="2" id="KW-0812">Transmembrane</keyword>
<feature type="signal peptide" evidence="3">
    <location>
        <begin position="1"/>
        <end position="20"/>
    </location>
</feature>
<dbReference type="Gene3D" id="2.60.120.200">
    <property type="match status" value="1"/>
</dbReference>
<keyword evidence="2" id="KW-1133">Transmembrane helix</keyword>
<proteinExistence type="predicted"/>
<dbReference type="PROSITE" id="PS50060">
    <property type="entry name" value="MAM_2"/>
    <property type="match status" value="1"/>
</dbReference>
<dbReference type="EMBL" id="CAJNOG010000270">
    <property type="protein sequence ID" value="CAF1133099.1"/>
    <property type="molecule type" value="Genomic_DNA"/>
</dbReference>
<feature type="region of interest" description="Disordered" evidence="1">
    <location>
        <begin position="412"/>
        <end position="450"/>
    </location>
</feature>
<feature type="chain" id="PRO_5035693917" description="MAM domain-containing protein" evidence="3">
    <location>
        <begin position="21"/>
        <end position="450"/>
    </location>
</feature>
<dbReference type="AlphaFoldDB" id="A0A819HXP4"/>
<dbReference type="InterPro" id="IPR000998">
    <property type="entry name" value="MAM_dom"/>
</dbReference>
<dbReference type="Proteomes" id="UP000663844">
    <property type="component" value="Unassembled WGS sequence"/>
</dbReference>
<evidence type="ECO:0000256" key="2">
    <source>
        <dbReference type="SAM" id="Phobius"/>
    </source>
</evidence>
<protein>
    <recommendedName>
        <fullName evidence="4">MAM domain-containing protein</fullName>
    </recommendedName>
</protein>
<evidence type="ECO:0000313" key="7">
    <source>
        <dbReference type="Proteomes" id="UP000663844"/>
    </source>
</evidence>
<dbReference type="Pfam" id="PF00629">
    <property type="entry name" value="MAM"/>
    <property type="match status" value="1"/>
</dbReference>
<comment type="caution">
    <text evidence="6">The sequence shown here is derived from an EMBL/GenBank/DDBJ whole genome shotgun (WGS) entry which is preliminary data.</text>
</comment>